<organism evidence="1 2">
    <name type="scientific">Clostridium neonatale</name>
    <dbReference type="NCBI Taxonomy" id="137838"/>
    <lineage>
        <taxon>Bacteria</taxon>
        <taxon>Bacillati</taxon>
        <taxon>Bacillota</taxon>
        <taxon>Clostridia</taxon>
        <taxon>Eubacteriales</taxon>
        <taxon>Clostridiaceae</taxon>
        <taxon>Clostridium</taxon>
    </lineage>
</organism>
<reference evidence="1" key="1">
    <citation type="submission" date="2021-10" db="EMBL/GenBank/DDBJ databases">
        <authorList>
            <person name="Mesa V."/>
        </authorList>
    </citation>
    <scope>NUCLEOTIDE SEQUENCE</scope>
    <source>
        <strain evidence="1">CC3_PB</strain>
    </source>
</reference>
<evidence type="ECO:0000313" key="1">
    <source>
        <dbReference type="EMBL" id="CAG9705831.1"/>
    </source>
</evidence>
<dbReference type="AlphaFoldDB" id="A0AA86JW29"/>
<dbReference type="EMBL" id="CAKJVE010000004">
    <property type="protein sequence ID" value="CAG9705831.1"/>
    <property type="molecule type" value="Genomic_DNA"/>
</dbReference>
<evidence type="ECO:0000313" key="2">
    <source>
        <dbReference type="Proteomes" id="UP000789738"/>
    </source>
</evidence>
<accession>A0AA86JW29</accession>
<comment type="caution">
    <text evidence="1">The sequence shown here is derived from an EMBL/GenBank/DDBJ whole genome shotgun (WGS) entry which is preliminary data.</text>
</comment>
<dbReference type="Proteomes" id="UP000789738">
    <property type="component" value="Unassembled WGS sequence"/>
</dbReference>
<protein>
    <submittedName>
        <fullName evidence="1">Uncharacterized protein</fullName>
    </submittedName>
</protein>
<name>A0AA86JW29_9CLOT</name>
<gene>
    <name evidence="1" type="ORF">CNEO_42094</name>
</gene>
<sequence>MYKLEKELRNMREEIKQMLNQIKNEEQLSLIYLYVKNILKRTSGK</sequence>
<proteinExistence type="predicted"/>
<dbReference type="RefSeq" id="WP_210887751.1">
    <property type="nucleotide sequence ID" value="NZ_CAKJVE010000004.1"/>
</dbReference>